<dbReference type="AlphaFoldDB" id="A0A6M3X485"/>
<sequence length="56" mass="6717">MVFVIVSRRTSRRVRVHGKLTPAFEYYAQADNYLYRRLNDSKLMTIKQVGILKKER</sequence>
<evidence type="ECO:0000313" key="1">
    <source>
        <dbReference type="EMBL" id="QJH92580.1"/>
    </source>
</evidence>
<name>A0A6M3X485_9ZZZZ</name>
<organism evidence="1">
    <name type="scientific">viral metagenome</name>
    <dbReference type="NCBI Taxonomy" id="1070528"/>
    <lineage>
        <taxon>unclassified sequences</taxon>
        <taxon>metagenomes</taxon>
        <taxon>organismal metagenomes</taxon>
    </lineage>
</organism>
<accession>A0A6M3X485</accession>
<gene>
    <name evidence="1" type="ORF">MM171A03190_0008</name>
</gene>
<protein>
    <submittedName>
        <fullName evidence="1">Uncharacterized protein</fullName>
    </submittedName>
</protein>
<dbReference type="EMBL" id="MT143902">
    <property type="protein sequence ID" value="QJH92580.1"/>
    <property type="molecule type" value="Genomic_DNA"/>
</dbReference>
<proteinExistence type="predicted"/>
<reference evidence="1" key="1">
    <citation type="submission" date="2020-03" db="EMBL/GenBank/DDBJ databases">
        <title>The deep terrestrial virosphere.</title>
        <authorList>
            <person name="Holmfeldt K."/>
            <person name="Nilsson E."/>
            <person name="Simone D."/>
            <person name="Lopez-Fernandez M."/>
            <person name="Wu X."/>
            <person name="de Brujin I."/>
            <person name="Lundin D."/>
            <person name="Andersson A."/>
            <person name="Bertilsson S."/>
            <person name="Dopson M."/>
        </authorList>
    </citation>
    <scope>NUCLEOTIDE SEQUENCE</scope>
    <source>
        <strain evidence="1">MM171A03190</strain>
    </source>
</reference>